<dbReference type="Proteomes" id="UP000001890">
    <property type="component" value="Chromosome"/>
</dbReference>
<dbReference type="InterPro" id="IPR038390">
    <property type="entry name" value="Metal_Tscrpt_repr_sf"/>
</dbReference>
<evidence type="ECO:0000313" key="2">
    <source>
        <dbReference type="Proteomes" id="UP000001890"/>
    </source>
</evidence>
<dbReference type="KEGG" id="xal:XALC_0861"/>
<dbReference type="Gene3D" id="1.20.58.1000">
    <property type="entry name" value="Metal-sensitive repressor, helix protomer"/>
    <property type="match status" value="1"/>
</dbReference>
<gene>
    <name evidence="1" type="ordered locus">XALc_0861</name>
</gene>
<keyword evidence="2" id="KW-1185">Reference proteome</keyword>
<dbReference type="AlphaFoldDB" id="D2UCZ2"/>
<dbReference type="EMBL" id="FP565176">
    <property type="protein sequence ID" value="CBA15379.1"/>
    <property type="molecule type" value="Genomic_DNA"/>
</dbReference>
<proteinExistence type="predicted"/>
<evidence type="ECO:0000313" key="1">
    <source>
        <dbReference type="EMBL" id="CBA15379.1"/>
    </source>
</evidence>
<sequence length="139" mass="15923">MPVHRYPASTWSLHYHRQQWRRLYGNLLPVVEIFLYVSASVYAESARYAGEAGRHGVDTVRRSFLLVAQILSPVSFQSRYCMPHARHWKKCVLARIRRLRGQTEVLERALQGGSDCGLRTLQQQIAARCGQRPDGEACV</sequence>
<dbReference type="STRING" id="380358.XALC_0861"/>
<accession>D2UCZ2</accession>
<organism evidence="1 2">
    <name type="scientific">Xanthomonas albilineans (strain GPE PC73 / CFBP 7063)</name>
    <dbReference type="NCBI Taxonomy" id="380358"/>
    <lineage>
        <taxon>Bacteria</taxon>
        <taxon>Pseudomonadati</taxon>
        <taxon>Pseudomonadota</taxon>
        <taxon>Gammaproteobacteria</taxon>
        <taxon>Lysobacterales</taxon>
        <taxon>Lysobacteraceae</taxon>
        <taxon>Xanthomonas</taxon>
    </lineage>
</organism>
<name>D2UCZ2_XANAP</name>
<reference evidence="1 2" key="1">
    <citation type="journal article" date="2009" name="BMC Genomics">
        <title>The complete genome sequence of Xanthomonas albilineans provides new insights into the reductive genome evolution of the xylem-limited Xanthomonadaceae.</title>
        <authorList>
            <person name="Pieretti I."/>
            <person name="Royer M."/>
            <person name="Barbe V."/>
            <person name="Carrere S."/>
            <person name="Koebnik R."/>
            <person name="Cociancich S."/>
            <person name="Couloux A."/>
            <person name="Darrasse A."/>
            <person name="Gouzy J."/>
            <person name="Jacques M.A."/>
            <person name="Lauber E."/>
            <person name="Manceau C."/>
            <person name="Mangenot S."/>
            <person name="Poussier S."/>
            <person name="Segurens B."/>
            <person name="Szurek B."/>
            <person name="Verdier V."/>
            <person name="Arlat M."/>
            <person name="Rott P."/>
        </authorList>
    </citation>
    <scope>NUCLEOTIDE SEQUENCE [LARGE SCALE GENOMIC DNA]</scope>
    <source>
        <strain evidence="2">GPE PC73 / CFBP 7063</strain>
    </source>
</reference>
<protein>
    <submittedName>
        <fullName evidence="1">Uncharacterized protein</fullName>
    </submittedName>
</protein>